<dbReference type="Gene3D" id="1.10.150.20">
    <property type="entry name" value="5' to 3' exonuclease, C-terminal subdomain"/>
    <property type="match status" value="1"/>
</dbReference>
<dbReference type="SUPFAM" id="SSF52540">
    <property type="entry name" value="P-loop containing nucleoside triphosphate hydrolases"/>
    <property type="match status" value="2"/>
</dbReference>
<dbReference type="InterPro" id="IPR027417">
    <property type="entry name" value="P-loop_NTPase"/>
</dbReference>
<evidence type="ECO:0008006" key="7">
    <source>
        <dbReference type="Google" id="ProtNLM"/>
    </source>
</evidence>
<dbReference type="PANTHER" id="PTHR43788:SF6">
    <property type="entry name" value="DNA HELICASE B"/>
    <property type="match status" value="1"/>
</dbReference>
<dbReference type="Pfam" id="PF14520">
    <property type="entry name" value="HHH_5"/>
    <property type="match status" value="1"/>
</dbReference>
<dbReference type="EMBL" id="WBMP01000011">
    <property type="protein sequence ID" value="KAE8545034.1"/>
    <property type="molecule type" value="Genomic_DNA"/>
</dbReference>
<feature type="domain" description="ATP-dependent RecD2 DNA helicase-like helix-hairpin-helix" evidence="4">
    <location>
        <begin position="153"/>
        <end position="240"/>
    </location>
</feature>
<evidence type="ECO:0000313" key="5">
    <source>
        <dbReference type="EMBL" id="KAE8545034.1"/>
    </source>
</evidence>
<dbReference type="Gene3D" id="1.10.10.2220">
    <property type="match status" value="1"/>
</dbReference>
<dbReference type="InterPro" id="IPR050534">
    <property type="entry name" value="Coronavir_polyprotein_1ab"/>
</dbReference>
<feature type="domain" description="UvrD-like helicase C-terminal" evidence="3">
    <location>
        <begin position="660"/>
        <end position="706"/>
    </location>
</feature>
<sequence length="742" mass="81146">MSTVDVVLSVSSVRSRGKHGGVIMAGRTDTGESYTVSCNFKLIPDSTFPEKSQRWRITGHASKTSITVNGINLVEDYVVAETAEFLRPSGKHIVDWISKSPDIQGVGPAKARKLYNDFGPKLIEIIENRDLHTLSKTVSHEVAERIIQAFEKTRIGETLLWLESSGITRRTGQLLIDFFDTEATAKIESNPYRLVSFGADWTSVDNLATSRFNVAQDDPRRLDAAIEEVLYKGFSEGHTCLPKSVLESRLKRLLGNAELSRQALELESESYRIVDGNLYQPVGAHIIEHSVAEKIQALLTNSSQDQLSVFKKTFSESAVLDTLKDYERSNGIALSDAQRDAVLCAITQNFSVIFGGAGTGKTTVLKAIYAVFDAFLPGLTIYQVALAGRAAQRMTEATEKPSMTIARFIQSFDETQLGDGTLLVIDEGSMIDILLAHRLLRQIPSGTRVILVGDPSQLPPIGPGLVLHALHGLSAIPQTELKVVQRQTESSGIPMVASAIRNHEVPTFHAFDGPGVGVHFVECGEAKIDEVTLSLYEKLGGTGKDNAIQILCATKAGAGGTINTNARFHNHFSYRSEPVRVYDQRFGIVEAKTYEGLTIYVGDLVIATKNDYSTGLRNGSLGRIKTTFKTVETPDTDCCIAEFDGEEIALTSSQVEPLVHAYGITIHKSQGSQFERVIIPVRRSRLLDQTLIYTAITRGVEQVVLVGDREAAEAAIRNPPSSSKRKTTLREILTDALDSGTH</sequence>
<dbReference type="InterPro" id="IPR029493">
    <property type="entry name" value="RecD2-like_HHH"/>
</dbReference>
<keyword evidence="2" id="KW-0067">ATP-binding</keyword>
<evidence type="ECO:0000313" key="6">
    <source>
        <dbReference type="Proteomes" id="UP000469950"/>
    </source>
</evidence>
<dbReference type="Gene3D" id="3.40.50.300">
    <property type="entry name" value="P-loop containing nucleotide triphosphate hydrolases"/>
    <property type="match status" value="2"/>
</dbReference>
<dbReference type="Pfam" id="PF13604">
    <property type="entry name" value="AAA_30"/>
    <property type="match status" value="1"/>
</dbReference>
<comment type="caution">
    <text evidence="5">The sequence shown here is derived from an EMBL/GenBank/DDBJ whole genome shotgun (WGS) entry which is preliminary data.</text>
</comment>
<dbReference type="Proteomes" id="UP000469950">
    <property type="component" value="Unassembled WGS sequence"/>
</dbReference>
<dbReference type="Pfam" id="PF14490">
    <property type="entry name" value="HHH_RecD2"/>
    <property type="match status" value="1"/>
</dbReference>
<dbReference type="GO" id="GO:0009338">
    <property type="term" value="C:exodeoxyribonuclease V complex"/>
    <property type="evidence" value="ECO:0007669"/>
    <property type="project" value="TreeGrafter"/>
</dbReference>
<evidence type="ECO:0000259" key="3">
    <source>
        <dbReference type="Pfam" id="PF13538"/>
    </source>
</evidence>
<keyword evidence="1" id="KW-0547">Nucleotide-binding</keyword>
<accession>A0A833NCT9</accession>
<evidence type="ECO:0000256" key="1">
    <source>
        <dbReference type="ARBA" id="ARBA00022741"/>
    </source>
</evidence>
<gene>
    <name evidence="5" type="ORF">F6453_2641</name>
</gene>
<dbReference type="InterPro" id="IPR027785">
    <property type="entry name" value="UvrD-like_helicase_C"/>
</dbReference>
<evidence type="ECO:0000259" key="4">
    <source>
        <dbReference type="Pfam" id="PF14490"/>
    </source>
</evidence>
<organism evidence="5 6">
    <name type="scientific">Marinobacter nauticus</name>
    <name type="common">Marinobacter hydrocarbonoclasticus</name>
    <name type="synonym">Marinobacter aquaeolei</name>
    <dbReference type="NCBI Taxonomy" id="2743"/>
    <lineage>
        <taxon>Bacteria</taxon>
        <taxon>Pseudomonadati</taxon>
        <taxon>Pseudomonadota</taxon>
        <taxon>Gammaproteobacteria</taxon>
        <taxon>Pseudomonadales</taxon>
        <taxon>Marinobacteraceae</taxon>
        <taxon>Marinobacter</taxon>
    </lineage>
</organism>
<reference evidence="5 6" key="1">
    <citation type="submission" date="2019-10" db="EMBL/GenBank/DDBJ databases">
        <title>Draft genome sequence of Marinobacter hydrocarbonoclasticus NCT7M from the microbiome of the marine copepod.</title>
        <authorList>
            <person name="Nuttall R."/>
            <person name="Sharma G."/>
            <person name="Moisander P."/>
        </authorList>
    </citation>
    <scope>NUCLEOTIDE SEQUENCE [LARGE SCALE GENOMIC DNA]</scope>
    <source>
        <strain evidence="5 6">NCT7M</strain>
    </source>
</reference>
<proteinExistence type="predicted"/>
<dbReference type="Gene3D" id="2.30.30.940">
    <property type="match status" value="1"/>
</dbReference>
<dbReference type="Pfam" id="PF13538">
    <property type="entry name" value="UvrD_C_2"/>
    <property type="match status" value="1"/>
</dbReference>
<dbReference type="CDD" id="cd17933">
    <property type="entry name" value="DEXSc_RecD-like"/>
    <property type="match status" value="1"/>
</dbReference>
<name>A0A833NCT9_MARNT</name>
<dbReference type="GO" id="GO:0005524">
    <property type="term" value="F:ATP binding"/>
    <property type="evidence" value="ECO:0007669"/>
    <property type="project" value="UniProtKB-KW"/>
</dbReference>
<dbReference type="AlphaFoldDB" id="A0A833NCT9"/>
<dbReference type="GO" id="GO:0006310">
    <property type="term" value="P:DNA recombination"/>
    <property type="evidence" value="ECO:0007669"/>
    <property type="project" value="TreeGrafter"/>
</dbReference>
<dbReference type="PANTHER" id="PTHR43788">
    <property type="entry name" value="DNA2/NAM7 HELICASE FAMILY MEMBER"/>
    <property type="match status" value="1"/>
</dbReference>
<dbReference type="CDD" id="cd18809">
    <property type="entry name" value="SF1_C_RecD"/>
    <property type="match status" value="1"/>
</dbReference>
<evidence type="ECO:0000256" key="2">
    <source>
        <dbReference type="ARBA" id="ARBA00022840"/>
    </source>
</evidence>
<protein>
    <recommendedName>
        <fullName evidence="7">AAA family ATPase</fullName>
    </recommendedName>
</protein>
<dbReference type="GO" id="GO:0017116">
    <property type="term" value="F:single-stranded DNA helicase activity"/>
    <property type="evidence" value="ECO:0007669"/>
    <property type="project" value="TreeGrafter"/>
</dbReference>